<dbReference type="EMBL" id="GL984117">
    <property type="protein sequence ID" value="EGR29686.1"/>
    <property type="molecule type" value="Genomic_DNA"/>
</dbReference>
<evidence type="ECO:0000313" key="2">
    <source>
        <dbReference type="EMBL" id="EGR29686.1"/>
    </source>
</evidence>
<organism evidence="2 3">
    <name type="scientific">Ichthyophthirius multifiliis</name>
    <name type="common">White spot disease agent</name>
    <name type="synonym">Ich</name>
    <dbReference type="NCBI Taxonomy" id="5932"/>
    <lineage>
        <taxon>Eukaryota</taxon>
        <taxon>Sar</taxon>
        <taxon>Alveolata</taxon>
        <taxon>Ciliophora</taxon>
        <taxon>Intramacronucleata</taxon>
        <taxon>Oligohymenophorea</taxon>
        <taxon>Hymenostomatida</taxon>
        <taxon>Ophryoglenina</taxon>
        <taxon>Ichthyophthirius</taxon>
    </lineage>
</organism>
<dbReference type="Proteomes" id="UP000008983">
    <property type="component" value="Unassembled WGS sequence"/>
</dbReference>
<name>G0QYL2_ICHMU</name>
<gene>
    <name evidence="2" type="ORF">IMG5_150550</name>
</gene>
<dbReference type="EC" id="2.1.1.127" evidence="2"/>
<keyword evidence="3" id="KW-1185">Reference proteome</keyword>
<dbReference type="InterPro" id="IPR046341">
    <property type="entry name" value="SET_dom_sf"/>
</dbReference>
<evidence type="ECO:0000256" key="1">
    <source>
        <dbReference type="SAM" id="Coils"/>
    </source>
</evidence>
<dbReference type="RefSeq" id="XP_004030922.1">
    <property type="nucleotide sequence ID" value="XM_004030874.1"/>
</dbReference>
<dbReference type="GeneID" id="14905799"/>
<dbReference type="AlphaFoldDB" id="G0QYL2"/>
<proteinExistence type="predicted"/>
<accession>G0QYL2</accession>
<dbReference type="Gene3D" id="3.90.1410.10">
    <property type="entry name" value="set domain protein methyltransferase, domain 1"/>
    <property type="match status" value="1"/>
</dbReference>
<dbReference type="GO" id="GO:0030785">
    <property type="term" value="F:[ribulose-bisphosphate carboxylase]-lysine N-methyltransferase activity"/>
    <property type="evidence" value="ECO:0007669"/>
    <property type="project" value="UniProtKB-EC"/>
</dbReference>
<keyword evidence="1" id="KW-0175">Coiled coil</keyword>
<sequence>MQIQQSICFMEKMFSALTQDTQQQSKNSLINQIRLQIKKIKEQSQIKQQLEDIKEQQQKEKDILKIQNPEVSEIKKLINNNNQIRQKTHSQNFIYDTEHQNNIEKINKQLSSLISESDPSYNQNYKLLEWLNDGKCDIWKIKMVYYNNYRGIHSKQKINKDETILFIPQKYMITLELCKQNTICKQIEQRNIKLLSPKHSILSIYILSEKKNPNSFWKPYLDILPCEFTTFPILYTEEEIQWLKGSLIINQIYEKNKAQNKTIKHYQKTFLLLVNYLLFKNLHGQG</sequence>
<evidence type="ECO:0000313" key="3">
    <source>
        <dbReference type="Proteomes" id="UP000008983"/>
    </source>
</evidence>
<dbReference type="GO" id="GO:0016279">
    <property type="term" value="F:protein-lysine N-methyltransferase activity"/>
    <property type="evidence" value="ECO:0007669"/>
    <property type="project" value="TreeGrafter"/>
</dbReference>
<keyword evidence="2" id="KW-0489">Methyltransferase</keyword>
<dbReference type="GO" id="GO:0032259">
    <property type="term" value="P:methylation"/>
    <property type="evidence" value="ECO:0007669"/>
    <property type="project" value="UniProtKB-KW"/>
</dbReference>
<dbReference type="OrthoDB" id="441812at2759"/>
<dbReference type="InParanoid" id="G0QYL2"/>
<dbReference type="InterPro" id="IPR050600">
    <property type="entry name" value="SETD3_SETD6_MTase"/>
</dbReference>
<feature type="coiled-coil region" evidence="1">
    <location>
        <begin position="39"/>
        <end position="67"/>
    </location>
</feature>
<dbReference type="PANTHER" id="PTHR13271:SF137">
    <property type="entry name" value="SET DOMAIN-CONTAINING PROTEIN"/>
    <property type="match status" value="1"/>
</dbReference>
<dbReference type="eggNOG" id="KOG1337">
    <property type="taxonomic scope" value="Eukaryota"/>
</dbReference>
<dbReference type="SUPFAM" id="SSF82199">
    <property type="entry name" value="SET domain"/>
    <property type="match status" value="1"/>
</dbReference>
<keyword evidence="2" id="KW-0808">Transferase</keyword>
<protein>
    <submittedName>
        <fullName evidence="2">SET domain protein</fullName>
        <ecNumber evidence="2">2.1.1.127</ecNumber>
    </submittedName>
</protein>
<reference evidence="2 3" key="1">
    <citation type="submission" date="2011-07" db="EMBL/GenBank/DDBJ databases">
        <authorList>
            <person name="Coyne R."/>
            <person name="Brami D."/>
            <person name="Johnson J."/>
            <person name="Hostetler J."/>
            <person name="Hannick L."/>
            <person name="Clark T."/>
            <person name="Cassidy-Hanley D."/>
            <person name="Inman J."/>
        </authorList>
    </citation>
    <scope>NUCLEOTIDE SEQUENCE [LARGE SCALE GENOMIC DNA]</scope>
    <source>
        <strain evidence="2 3">G5</strain>
    </source>
</reference>
<dbReference type="STRING" id="857967.G0QYL2"/>
<dbReference type="PANTHER" id="PTHR13271">
    <property type="entry name" value="UNCHARACTERIZED PUTATIVE METHYLTRANSFERASE"/>
    <property type="match status" value="1"/>
</dbReference>